<evidence type="ECO:0000313" key="7">
    <source>
        <dbReference type="Proteomes" id="UP000236370"/>
    </source>
</evidence>
<feature type="compositionally biased region" description="Polar residues" evidence="4">
    <location>
        <begin position="10"/>
        <end position="33"/>
    </location>
</feature>
<comment type="similarity">
    <text evidence="1">Belongs to the krueppel C2H2-type zinc-finger protein family.</text>
</comment>
<comment type="subcellular location">
    <subcellularLocation>
        <location evidence="3">Nucleus</location>
    </subcellularLocation>
</comment>
<proteinExistence type="inferred from homology"/>
<dbReference type="InterPro" id="IPR038269">
    <property type="entry name" value="SCAN_sf"/>
</dbReference>
<evidence type="ECO:0000259" key="5">
    <source>
        <dbReference type="PROSITE" id="PS50804"/>
    </source>
</evidence>
<reference evidence="6 7" key="1">
    <citation type="submission" date="2017-12" db="EMBL/GenBank/DDBJ databases">
        <title>High-resolution comparative analysis of great ape genomes.</title>
        <authorList>
            <person name="Pollen A."/>
            <person name="Hastie A."/>
            <person name="Hormozdiari F."/>
            <person name="Dougherty M."/>
            <person name="Liu R."/>
            <person name="Chaisson M."/>
            <person name="Hoppe E."/>
            <person name="Hill C."/>
            <person name="Pang A."/>
            <person name="Hillier L."/>
            <person name="Baker C."/>
            <person name="Armstrong J."/>
            <person name="Shendure J."/>
            <person name="Paten B."/>
            <person name="Wilson R."/>
            <person name="Chao H."/>
            <person name="Schneider V."/>
            <person name="Ventura M."/>
            <person name="Kronenberg Z."/>
            <person name="Murali S."/>
            <person name="Gordon D."/>
            <person name="Cantsilieris S."/>
            <person name="Munson K."/>
            <person name="Nelson B."/>
            <person name="Raja A."/>
            <person name="Underwood J."/>
            <person name="Diekhans M."/>
            <person name="Fiddes I."/>
            <person name="Haussler D."/>
            <person name="Eichler E."/>
        </authorList>
    </citation>
    <scope>NUCLEOTIDE SEQUENCE [LARGE SCALE GENOMIC DNA]</scope>
    <source>
        <strain evidence="6">Yerkes chimp pedigree #C0471</strain>
    </source>
</reference>
<dbReference type="PANTHER" id="PTHR45935:SF15">
    <property type="entry name" value="SCAN BOX DOMAIN-CONTAINING PROTEIN"/>
    <property type="match status" value="1"/>
</dbReference>
<comment type="caution">
    <text evidence="6">The sequence shown here is derived from an EMBL/GenBank/DDBJ whole genome shotgun (WGS) entry which is preliminary data.</text>
</comment>
<dbReference type="SUPFAM" id="SSF47353">
    <property type="entry name" value="Retrovirus capsid dimerization domain-like"/>
    <property type="match status" value="1"/>
</dbReference>
<dbReference type="SMART" id="SM00431">
    <property type="entry name" value="SCAN"/>
    <property type="match status" value="1"/>
</dbReference>
<feature type="non-terminal residue" evidence="6">
    <location>
        <position position="229"/>
    </location>
</feature>
<dbReference type="Pfam" id="PF02023">
    <property type="entry name" value="SCAN"/>
    <property type="match status" value="1"/>
</dbReference>
<evidence type="ECO:0000256" key="1">
    <source>
        <dbReference type="ARBA" id="ARBA00006991"/>
    </source>
</evidence>
<dbReference type="PROSITE" id="PS50804">
    <property type="entry name" value="SCAN_BOX"/>
    <property type="match status" value="1"/>
</dbReference>
<dbReference type="PANTHER" id="PTHR45935">
    <property type="entry name" value="PROTEIN ZBED8-RELATED"/>
    <property type="match status" value="1"/>
</dbReference>
<keyword evidence="2 3" id="KW-0539">Nucleus</keyword>
<dbReference type="Gene3D" id="1.10.4020.10">
    <property type="entry name" value="DNA breaking-rejoining enzymes"/>
    <property type="match status" value="1"/>
</dbReference>
<evidence type="ECO:0000256" key="2">
    <source>
        <dbReference type="ARBA" id="ARBA00023242"/>
    </source>
</evidence>
<dbReference type="AlphaFoldDB" id="A0A2J8LB16"/>
<name>A0A2J8LB16_PANTR</name>
<evidence type="ECO:0000256" key="3">
    <source>
        <dbReference type="PROSITE-ProRule" id="PRU00187"/>
    </source>
</evidence>
<evidence type="ECO:0000256" key="4">
    <source>
        <dbReference type="SAM" id="MobiDB-lite"/>
    </source>
</evidence>
<dbReference type="InterPro" id="IPR003309">
    <property type="entry name" value="SCAN_dom"/>
</dbReference>
<organism evidence="6 7">
    <name type="scientific">Pan troglodytes</name>
    <name type="common">Chimpanzee</name>
    <dbReference type="NCBI Taxonomy" id="9598"/>
    <lineage>
        <taxon>Eukaryota</taxon>
        <taxon>Metazoa</taxon>
        <taxon>Chordata</taxon>
        <taxon>Craniata</taxon>
        <taxon>Vertebrata</taxon>
        <taxon>Euteleostomi</taxon>
        <taxon>Mammalia</taxon>
        <taxon>Eutheria</taxon>
        <taxon>Euarchontoglires</taxon>
        <taxon>Primates</taxon>
        <taxon>Haplorrhini</taxon>
        <taxon>Catarrhini</taxon>
        <taxon>Hominidae</taxon>
        <taxon>Pan</taxon>
    </lineage>
</organism>
<dbReference type="GO" id="GO:0005634">
    <property type="term" value="C:nucleus"/>
    <property type="evidence" value="ECO:0007669"/>
    <property type="project" value="UniProtKB-SubCell"/>
</dbReference>
<dbReference type="InterPro" id="IPR050916">
    <property type="entry name" value="SCAN-C2H2_zinc_finger"/>
</dbReference>
<dbReference type="CDD" id="cd07936">
    <property type="entry name" value="SCAN"/>
    <property type="match status" value="1"/>
</dbReference>
<dbReference type="Proteomes" id="UP000236370">
    <property type="component" value="Unassembled WGS sequence"/>
</dbReference>
<feature type="domain" description="SCAN box" evidence="5">
    <location>
        <begin position="37"/>
        <end position="117"/>
    </location>
</feature>
<dbReference type="FunFam" id="1.10.4020.10:FF:000001">
    <property type="entry name" value="zinc finger protein 263 isoform X1"/>
    <property type="match status" value="1"/>
</dbReference>
<dbReference type="EMBL" id="NBAG03000299">
    <property type="protein sequence ID" value="PNI44442.1"/>
    <property type="molecule type" value="Genomic_DNA"/>
</dbReference>
<gene>
    <name evidence="6" type="ORF">CK820_G0031327</name>
</gene>
<sequence>MMAAVKSTEAHPSSNKDPTQGQKSALQGNSPDSEASRQRFRQFCYQEVTGPHEAFSKLWELCCQWLRPKTHSKEEILELLVLEQFLTILPEEIQTWVREQHPENGEEAVALVEDVQRAPGQQPGLLLRLPGTCLKTQVSTTRRQVLWSGQLGPRDQPCVTTELYPSVSKNGCAQALQKGPSTGVPPRGRTDTSRWQQVCPGAMKRPRRSWLFLVVLNFMENSRPVSRTA</sequence>
<feature type="region of interest" description="Disordered" evidence="4">
    <location>
        <begin position="1"/>
        <end position="33"/>
    </location>
</feature>
<accession>A0A2J8LB16</accession>
<protein>
    <submittedName>
        <fullName evidence="6">ZSCAN32 isoform 9</fullName>
    </submittedName>
</protein>
<evidence type="ECO:0000313" key="6">
    <source>
        <dbReference type="EMBL" id="PNI44442.1"/>
    </source>
</evidence>